<protein>
    <submittedName>
        <fullName evidence="1">Uncharacterized protein</fullName>
    </submittedName>
</protein>
<evidence type="ECO:0000313" key="2">
    <source>
        <dbReference type="Proteomes" id="UP000616769"/>
    </source>
</evidence>
<sequence>MLYFPFDSLILTKEMTCFWIEFELTLVSWLYSIALFAAVENEHFERTRMIIESTNVDVNRFKIKREQITTTIYLNLILLIILVPIRMGSLHWI</sequence>
<gene>
    <name evidence="1" type="ORF">QR98_0046260</name>
</gene>
<dbReference type="VEuPathDB" id="VectorBase:SSCA001949"/>
<dbReference type="Proteomes" id="UP000616769">
    <property type="component" value="Unassembled WGS sequence"/>
</dbReference>
<comment type="caution">
    <text evidence="1">The sequence shown here is derived from an EMBL/GenBank/DDBJ whole genome shotgun (WGS) entry which is preliminary data.</text>
</comment>
<accession>A0A132A5A8</accession>
<evidence type="ECO:0000313" key="1">
    <source>
        <dbReference type="EMBL" id="KPM06153.1"/>
    </source>
</evidence>
<dbReference type="EMBL" id="JXLN01010678">
    <property type="protein sequence ID" value="KPM06153.1"/>
    <property type="molecule type" value="Genomic_DNA"/>
</dbReference>
<dbReference type="AlphaFoldDB" id="A0A132A5A8"/>
<reference evidence="1 2" key="1">
    <citation type="journal article" date="2015" name="Parasit. Vectors">
        <title>Draft genome of the scabies mite.</title>
        <authorList>
            <person name="Rider S.D.Jr."/>
            <person name="Morgan M.S."/>
            <person name="Arlian L.G."/>
        </authorList>
    </citation>
    <scope>NUCLEOTIDE SEQUENCE [LARGE SCALE GENOMIC DNA]</scope>
    <source>
        <strain evidence="1">Arlian Lab</strain>
    </source>
</reference>
<organism evidence="1 2">
    <name type="scientific">Sarcoptes scabiei</name>
    <name type="common">Itch mite</name>
    <name type="synonym">Acarus scabiei</name>
    <dbReference type="NCBI Taxonomy" id="52283"/>
    <lineage>
        <taxon>Eukaryota</taxon>
        <taxon>Metazoa</taxon>
        <taxon>Ecdysozoa</taxon>
        <taxon>Arthropoda</taxon>
        <taxon>Chelicerata</taxon>
        <taxon>Arachnida</taxon>
        <taxon>Acari</taxon>
        <taxon>Acariformes</taxon>
        <taxon>Sarcoptiformes</taxon>
        <taxon>Astigmata</taxon>
        <taxon>Psoroptidia</taxon>
        <taxon>Sarcoptoidea</taxon>
        <taxon>Sarcoptidae</taxon>
        <taxon>Sarcoptinae</taxon>
        <taxon>Sarcoptes</taxon>
    </lineage>
</organism>
<name>A0A132A5A8_SARSC</name>
<proteinExistence type="predicted"/>